<protein>
    <submittedName>
        <fullName evidence="2">Uncharacterized protein</fullName>
    </submittedName>
</protein>
<sequence>MRPGTTCRTGRATHANAGPASLDERRTHAEPSACSVSISQHHAAIAGSIARRPSVRGCIRRRPRDESARVAHLTCPLQTGPAGV</sequence>
<evidence type="ECO:0000256" key="1">
    <source>
        <dbReference type="SAM" id="MobiDB-lite"/>
    </source>
</evidence>
<organism evidence="2 3">
    <name type="scientific">Burkholderia mallei (strain ATCC 23344)</name>
    <dbReference type="NCBI Taxonomy" id="243160"/>
    <lineage>
        <taxon>Bacteria</taxon>
        <taxon>Pseudomonadati</taxon>
        <taxon>Pseudomonadota</taxon>
        <taxon>Betaproteobacteria</taxon>
        <taxon>Burkholderiales</taxon>
        <taxon>Burkholderiaceae</taxon>
        <taxon>Burkholderia</taxon>
        <taxon>pseudomallei group</taxon>
    </lineage>
</organism>
<dbReference type="Proteomes" id="UP000006693">
    <property type="component" value="Chromosome 1"/>
</dbReference>
<dbReference type="HOGENOM" id="CLU_2521228_0_0_4"/>
<accession>A0A0H2WGJ6</accession>
<proteinExistence type="predicted"/>
<evidence type="ECO:0000313" key="2">
    <source>
        <dbReference type="EMBL" id="AAU48600.1"/>
    </source>
</evidence>
<dbReference type="EMBL" id="CP000010">
    <property type="protein sequence ID" value="AAU48600.1"/>
    <property type="molecule type" value="Genomic_DNA"/>
</dbReference>
<gene>
    <name evidence="2" type="ordered locus">BMA3353</name>
</gene>
<evidence type="ECO:0000313" key="3">
    <source>
        <dbReference type="Proteomes" id="UP000006693"/>
    </source>
</evidence>
<dbReference type="KEGG" id="bma:BMA3353"/>
<feature type="region of interest" description="Disordered" evidence="1">
    <location>
        <begin position="1"/>
        <end position="35"/>
    </location>
</feature>
<name>A0A0H2WGJ6_BURMA</name>
<dbReference type="AlphaFoldDB" id="A0A0H2WGJ6"/>
<keyword evidence="3" id="KW-1185">Reference proteome</keyword>
<feature type="region of interest" description="Disordered" evidence="1">
    <location>
        <begin position="56"/>
        <end position="84"/>
    </location>
</feature>
<reference evidence="2 3" key="1">
    <citation type="journal article" date="2004" name="Proc. Natl. Acad. Sci. U.S.A.">
        <title>Structural flexibility in the Burkholderia mallei genome.</title>
        <authorList>
            <person name="Nierman W.C."/>
            <person name="DeShazer D."/>
            <person name="Kim H.S."/>
            <person name="Tettelin H."/>
            <person name="Nelson K.E."/>
            <person name="Feldblyum T."/>
            <person name="Ulrich R.L."/>
            <person name="Ronning C.M."/>
            <person name="Brinkac L.M."/>
            <person name="Daugherty S.C."/>
            <person name="Davidsen T.D."/>
            <person name="Deboy R.T."/>
            <person name="Dimitrov G."/>
            <person name="Dodson R.J."/>
            <person name="Durkin A.S."/>
            <person name="Gwinn M.L."/>
            <person name="Haft D.H."/>
            <person name="Khouri H."/>
            <person name="Kolonay J.F."/>
            <person name="Madupu R."/>
            <person name="Mohammoud Y."/>
            <person name="Nelson W.C."/>
            <person name="Radune D."/>
            <person name="Romero C.M."/>
            <person name="Sarria S."/>
            <person name="Selengut J."/>
            <person name="Shamblin C."/>
            <person name="Sullivan S.A."/>
            <person name="White O."/>
            <person name="Yu Y."/>
            <person name="Zafar N."/>
            <person name="Zhou L."/>
            <person name="Fraser C.M."/>
        </authorList>
    </citation>
    <scope>NUCLEOTIDE SEQUENCE [LARGE SCALE GENOMIC DNA]</scope>
    <source>
        <strain evidence="2 3">ATCC 23344</strain>
    </source>
</reference>